<feature type="chain" id="PRO_5031462790" description="DUF1573 domain-containing protein" evidence="1">
    <location>
        <begin position="22"/>
        <end position="74"/>
    </location>
</feature>
<dbReference type="AlphaFoldDB" id="A0A7V8VGA2"/>
<dbReference type="RefSeq" id="WP_194539349.1">
    <property type="nucleotide sequence ID" value="NZ_JACEFB010000014.1"/>
</dbReference>
<organism evidence="2 3">
    <name type="scientific">Thermogemmata fonticola</name>
    <dbReference type="NCBI Taxonomy" id="2755323"/>
    <lineage>
        <taxon>Bacteria</taxon>
        <taxon>Pseudomonadati</taxon>
        <taxon>Planctomycetota</taxon>
        <taxon>Planctomycetia</taxon>
        <taxon>Gemmatales</taxon>
        <taxon>Gemmataceae</taxon>
        <taxon>Thermogemmata</taxon>
    </lineage>
</organism>
<evidence type="ECO:0000256" key="1">
    <source>
        <dbReference type="SAM" id="SignalP"/>
    </source>
</evidence>
<evidence type="ECO:0000313" key="2">
    <source>
        <dbReference type="EMBL" id="MBA2227488.1"/>
    </source>
</evidence>
<comment type="caution">
    <text evidence="2">The sequence shown here is derived from an EMBL/GenBank/DDBJ whole genome shotgun (WGS) entry which is preliminary data.</text>
</comment>
<evidence type="ECO:0008006" key="4">
    <source>
        <dbReference type="Google" id="ProtNLM"/>
    </source>
</evidence>
<gene>
    <name evidence="2" type="ORF">H0921_15115</name>
</gene>
<protein>
    <recommendedName>
        <fullName evidence="4">DUF1573 domain-containing protein</fullName>
    </recommendedName>
</protein>
<reference evidence="2 3" key="1">
    <citation type="submission" date="2020-07" db="EMBL/GenBank/DDBJ databases">
        <title>Thermogemmata thermophila gen. nov., sp. nov., a novel moderate thermophilic planctomycete from a Kamchatka hot spring.</title>
        <authorList>
            <person name="Elcheninov A.G."/>
            <person name="Podosokorskaya O.A."/>
            <person name="Kovaleva O.L."/>
            <person name="Novikov A."/>
            <person name="Bonch-Osmolovskaya E.A."/>
            <person name="Toshchakov S.V."/>
            <person name="Kublanov I.V."/>
        </authorList>
    </citation>
    <scope>NUCLEOTIDE SEQUENCE [LARGE SCALE GENOMIC DNA]</scope>
    <source>
        <strain evidence="2 3">2918</strain>
    </source>
</reference>
<keyword evidence="3" id="KW-1185">Reference proteome</keyword>
<dbReference type="Proteomes" id="UP000542342">
    <property type="component" value="Unassembled WGS sequence"/>
</dbReference>
<feature type="signal peptide" evidence="1">
    <location>
        <begin position="1"/>
        <end position="21"/>
    </location>
</feature>
<evidence type="ECO:0000313" key="3">
    <source>
        <dbReference type="Proteomes" id="UP000542342"/>
    </source>
</evidence>
<name>A0A7V8VGA2_9BACT</name>
<dbReference type="EMBL" id="JACEFB010000014">
    <property type="protein sequence ID" value="MBA2227488.1"/>
    <property type="molecule type" value="Genomic_DNA"/>
</dbReference>
<keyword evidence="1" id="KW-0732">Signal</keyword>
<proteinExistence type="predicted"/>
<accession>A0A7V8VGA2</accession>
<sequence length="74" mass="7941">MFARILSVVCGLGGLSFLGAAAYEVYDQSIPREFTVPVTEMEFPEFPAGGTCAVTFILHNPHREPVQVVGLPGC</sequence>